<keyword evidence="2" id="KW-1185">Reference proteome</keyword>
<protein>
    <submittedName>
        <fullName evidence="1">Transporter substrate-binding domain-containing protein</fullName>
    </submittedName>
</protein>
<dbReference type="SUPFAM" id="SSF53850">
    <property type="entry name" value="Periplasmic binding protein-like II"/>
    <property type="match status" value="1"/>
</dbReference>
<dbReference type="EMBL" id="JALNMJ010000036">
    <property type="protein sequence ID" value="MCK7615973.1"/>
    <property type="molecule type" value="Genomic_DNA"/>
</dbReference>
<reference evidence="1" key="1">
    <citation type="submission" date="2022-04" db="EMBL/GenBank/DDBJ databases">
        <title>Roseibium sp. CAU 1639 isolated from mud.</title>
        <authorList>
            <person name="Kim W."/>
        </authorList>
    </citation>
    <scope>NUCLEOTIDE SEQUENCE</scope>
    <source>
        <strain evidence="1">CAU 1639</strain>
    </source>
</reference>
<accession>A0ABT0H4E3</accession>
<dbReference type="Proteomes" id="UP001431221">
    <property type="component" value="Unassembled WGS sequence"/>
</dbReference>
<name>A0ABT0H4E3_9HYPH</name>
<organism evidence="1 2">
    <name type="scientific">Roseibium sediminicola</name>
    <dbReference type="NCBI Taxonomy" id="2933272"/>
    <lineage>
        <taxon>Bacteria</taxon>
        <taxon>Pseudomonadati</taxon>
        <taxon>Pseudomonadota</taxon>
        <taxon>Alphaproteobacteria</taxon>
        <taxon>Hyphomicrobiales</taxon>
        <taxon>Stappiaceae</taxon>
        <taxon>Roseibium</taxon>
    </lineage>
</organism>
<dbReference type="Gene3D" id="3.40.190.10">
    <property type="entry name" value="Periplasmic binding protein-like II"/>
    <property type="match status" value="2"/>
</dbReference>
<comment type="caution">
    <text evidence="1">The sequence shown here is derived from an EMBL/GenBank/DDBJ whole genome shotgun (WGS) entry which is preliminary data.</text>
</comment>
<sequence length="236" mass="27432">MNRIGSFFCCWAVLIFLRTTPIRSETFTFAVGEWPPYITSQSPGLGSHTQTVKRIFDNAGIDLEFEFLPWQRSMEMTKNGTFPATFSWSFTKERAEDFYYSTLSIDKIRYVHFYRKDRFPDGLGPLNFGMLRHQGLSVVAVKNYWYDKPLTKAGVNVHFVVTEEQAWSMLFHKRADIYIESLQVGEIQKREFLGDDADNIAHTGPFREIPMFILFSKAHPDGRKLLKLWEAYAALN</sequence>
<gene>
    <name evidence="1" type="ORF">M0H32_27765</name>
</gene>
<evidence type="ECO:0000313" key="1">
    <source>
        <dbReference type="EMBL" id="MCK7615973.1"/>
    </source>
</evidence>
<proteinExistence type="predicted"/>
<evidence type="ECO:0000313" key="2">
    <source>
        <dbReference type="Proteomes" id="UP001431221"/>
    </source>
</evidence>